<gene>
    <name evidence="1" type="ORF">J4H92_14350</name>
</gene>
<dbReference type="RefSeq" id="WP_208098871.1">
    <property type="nucleotide sequence ID" value="NZ_JAGDYM010000017.1"/>
</dbReference>
<comment type="caution">
    <text evidence="1">The sequence shown here is derived from an EMBL/GenBank/DDBJ whole genome shotgun (WGS) entry which is preliminary data.</text>
</comment>
<name>A0A939MQK7_9MICO</name>
<evidence type="ECO:0000313" key="1">
    <source>
        <dbReference type="EMBL" id="MBO1903122.1"/>
    </source>
</evidence>
<dbReference type="SUPFAM" id="SSF48452">
    <property type="entry name" value="TPR-like"/>
    <property type="match status" value="1"/>
</dbReference>
<reference evidence="1" key="1">
    <citation type="submission" date="2021-03" db="EMBL/GenBank/DDBJ databases">
        <title>Leucobacter chromiisoli sp. nov., isolated from chromium-containing soil of chemical plant.</title>
        <authorList>
            <person name="Xu Z."/>
        </authorList>
    </citation>
    <scope>NUCLEOTIDE SEQUENCE</scope>
    <source>
        <strain evidence="1">S27</strain>
    </source>
</reference>
<sequence length="150" mass="16838">MSTQIGPELPDDIYDRIIALSEQGNELADEDEYERAEAVWAGALTLLPEPAVEWEPYTWLWASIGDVRYLTDDTAGATEAFFNALNGPGGVENPWIHYMLGKSLVSADRADRAADELMRAYMLDDDLFHNDEDEGERMLKILRDAGARLD</sequence>
<organism evidence="1 2">
    <name type="scientific">Leucobacter weissii</name>
    <dbReference type="NCBI Taxonomy" id="1983706"/>
    <lineage>
        <taxon>Bacteria</taxon>
        <taxon>Bacillati</taxon>
        <taxon>Actinomycetota</taxon>
        <taxon>Actinomycetes</taxon>
        <taxon>Micrococcales</taxon>
        <taxon>Microbacteriaceae</taxon>
        <taxon>Leucobacter</taxon>
    </lineage>
</organism>
<proteinExistence type="predicted"/>
<dbReference type="EMBL" id="JAGDYM010000017">
    <property type="protein sequence ID" value="MBO1903122.1"/>
    <property type="molecule type" value="Genomic_DNA"/>
</dbReference>
<dbReference type="Gene3D" id="1.25.40.10">
    <property type="entry name" value="Tetratricopeptide repeat domain"/>
    <property type="match status" value="1"/>
</dbReference>
<keyword evidence="2" id="KW-1185">Reference proteome</keyword>
<evidence type="ECO:0000313" key="2">
    <source>
        <dbReference type="Proteomes" id="UP000664382"/>
    </source>
</evidence>
<dbReference type="InterPro" id="IPR011990">
    <property type="entry name" value="TPR-like_helical_dom_sf"/>
</dbReference>
<dbReference type="Proteomes" id="UP000664382">
    <property type="component" value="Unassembled WGS sequence"/>
</dbReference>
<protein>
    <submittedName>
        <fullName evidence="1">Tetratricopeptide repeat protein</fullName>
    </submittedName>
</protein>
<accession>A0A939MQK7</accession>
<dbReference type="AlphaFoldDB" id="A0A939MQK7"/>